<organism evidence="2">
    <name type="scientific">Amphimedon queenslandica</name>
    <name type="common">Sponge</name>
    <dbReference type="NCBI Taxonomy" id="400682"/>
    <lineage>
        <taxon>Eukaryota</taxon>
        <taxon>Metazoa</taxon>
        <taxon>Porifera</taxon>
        <taxon>Demospongiae</taxon>
        <taxon>Heteroscleromorpha</taxon>
        <taxon>Haplosclerida</taxon>
        <taxon>Niphatidae</taxon>
        <taxon>Amphimedon</taxon>
    </lineage>
</organism>
<dbReference type="InParanoid" id="A0A1X7SRL5"/>
<feature type="domain" description="HTH psq-type" evidence="1">
    <location>
        <begin position="12"/>
        <end position="48"/>
    </location>
</feature>
<reference evidence="2" key="1">
    <citation type="submission" date="2017-05" db="UniProtKB">
        <authorList>
            <consortium name="EnsemblMetazoa"/>
        </authorList>
    </citation>
    <scope>IDENTIFICATION</scope>
</reference>
<dbReference type="AlphaFoldDB" id="A0A1X7SRL5"/>
<evidence type="ECO:0000259" key="1">
    <source>
        <dbReference type="Pfam" id="PF05225"/>
    </source>
</evidence>
<dbReference type="InterPro" id="IPR009057">
    <property type="entry name" value="Homeodomain-like_sf"/>
</dbReference>
<sequence>MASKRKLWSDNSMQAAVSCVTEDLREAARLHNVPVETLRRMINGSISVD</sequence>
<dbReference type="EnsemblMetazoa" id="Aqu2.1.04777_001">
    <property type="protein sequence ID" value="Aqu2.1.04777_001"/>
    <property type="gene ID" value="Aqu2.1.04777"/>
</dbReference>
<evidence type="ECO:0000313" key="2">
    <source>
        <dbReference type="EnsemblMetazoa" id="Aqu2.1.04777_001"/>
    </source>
</evidence>
<dbReference type="SUPFAM" id="SSF46689">
    <property type="entry name" value="Homeodomain-like"/>
    <property type="match status" value="1"/>
</dbReference>
<protein>
    <recommendedName>
        <fullName evidence="1">HTH psq-type domain-containing protein</fullName>
    </recommendedName>
</protein>
<dbReference type="Pfam" id="PF05225">
    <property type="entry name" value="HTH_psq"/>
    <property type="match status" value="1"/>
</dbReference>
<accession>A0A1X7SRL5</accession>
<dbReference type="InterPro" id="IPR007889">
    <property type="entry name" value="HTH_Psq"/>
</dbReference>
<name>A0A1X7SRL5_AMPQE</name>
<proteinExistence type="predicted"/>
<dbReference type="GO" id="GO:0003677">
    <property type="term" value="F:DNA binding"/>
    <property type="evidence" value="ECO:0007669"/>
    <property type="project" value="InterPro"/>
</dbReference>